<feature type="transmembrane region" description="Helical" evidence="7">
    <location>
        <begin position="336"/>
        <end position="355"/>
    </location>
</feature>
<organism evidence="9 10">
    <name type="scientific">Stappia taiwanensis</name>
    <dbReference type="NCBI Taxonomy" id="992267"/>
    <lineage>
        <taxon>Bacteria</taxon>
        <taxon>Pseudomonadati</taxon>
        <taxon>Pseudomonadota</taxon>
        <taxon>Alphaproteobacteria</taxon>
        <taxon>Hyphomicrobiales</taxon>
        <taxon>Stappiaceae</taxon>
        <taxon>Stappia</taxon>
    </lineage>
</organism>
<keyword evidence="5 7" id="KW-1133">Transmembrane helix</keyword>
<dbReference type="AlphaFoldDB" id="A0A838XT89"/>
<feature type="transmembrane region" description="Helical" evidence="7">
    <location>
        <begin position="137"/>
        <end position="163"/>
    </location>
</feature>
<dbReference type="PIRSF" id="PIRSF006066">
    <property type="entry name" value="HI0050"/>
    <property type="match status" value="1"/>
</dbReference>
<evidence type="ECO:0000256" key="6">
    <source>
        <dbReference type="ARBA" id="ARBA00023136"/>
    </source>
</evidence>
<comment type="subcellular location">
    <subcellularLocation>
        <location evidence="1 7">Cell inner membrane</location>
        <topology evidence="1 7">Multi-pass membrane protein</topology>
    </subcellularLocation>
</comment>
<feature type="transmembrane region" description="Helical" evidence="7">
    <location>
        <begin position="396"/>
        <end position="420"/>
    </location>
</feature>
<comment type="caution">
    <text evidence="9">The sequence shown here is derived from an EMBL/GenBank/DDBJ whole genome shotgun (WGS) entry which is preliminary data.</text>
</comment>
<evidence type="ECO:0000256" key="4">
    <source>
        <dbReference type="ARBA" id="ARBA00022692"/>
    </source>
</evidence>
<dbReference type="Pfam" id="PF06808">
    <property type="entry name" value="DctM"/>
    <property type="match status" value="1"/>
</dbReference>
<keyword evidence="3 7" id="KW-0997">Cell inner membrane</keyword>
<evidence type="ECO:0000256" key="1">
    <source>
        <dbReference type="ARBA" id="ARBA00004429"/>
    </source>
</evidence>
<feature type="transmembrane region" description="Helical" evidence="7">
    <location>
        <begin position="216"/>
        <end position="238"/>
    </location>
</feature>
<dbReference type="NCBIfam" id="TIGR00786">
    <property type="entry name" value="dctM"/>
    <property type="match status" value="1"/>
</dbReference>
<dbReference type="InterPro" id="IPR010656">
    <property type="entry name" value="DctM"/>
</dbReference>
<comment type="caution">
    <text evidence="7">Lacks conserved residue(s) required for the propagation of feature annotation.</text>
</comment>
<sequence length="429" mass="44806">MILTISVVTLLVLLLLRVPIAVATGLVGLCGLAAFQGWPAAFAQVGIIATETVLTYEFAVIPLFIVMGAFIARSGIAEELFQACYAFVGHWRGGLALSTVAACGGFGAVSGSSFATAATMSRIAYPQMKRFGYRDDLATGSIAAGGTLGILIPPSIALVFFGIITESDIGALFMAGILPGILGIVLYAAAVLFVVARNPEAGPAGARSNWQQRIAALRGIWAVLLLFGLVMGGIYGGLFSPTESAGIGAAGALLIAVLRGRASLEMVRTALADGIATTVALMAILIGSFLFANLVNVARLPQDLTAAIESLGVAPLAVIFLIILIYLVLGCILESISMMLLTVPVFYPLVVSLGYDLVWFGVLVVVVVEISLITPPVGLNVFVLRSVLQEVPLSRIFRGVVPFVVADVARVLLVVFVPWLSLALPAYLK</sequence>
<comment type="subunit">
    <text evidence="7">The complex comprises the extracytoplasmic solute receptor protein and the two transmembrane proteins.</text>
</comment>
<proteinExistence type="inferred from homology"/>
<feature type="transmembrane region" description="Helical" evidence="7">
    <location>
        <begin position="244"/>
        <end position="262"/>
    </location>
</feature>
<evidence type="ECO:0000259" key="8">
    <source>
        <dbReference type="Pfam" id="PF06808"/>
    </source>
</evidence>
<comment type="function">
    <text evidence="7">Part of the tripartite ATP-independent periplasmic (TRAP) transport system.</text>
</comment>
<keyword evidence="7" id="KW-0813">Transport</keyword>
<dbReference type="PANTHER" id="PTHR33362:SF5">
    <property type="entry name" value="C4-DICARBOXYLATE TRAP TRANSPORTER LARGE PERMEASE PROTEIN DCTM"/>
    <property type="match status" value="1"/>
</dbReference>
<keyword evidence="10" id="KW-1185">Reference proteome</keyword>
<feature type="transmembrane region" description="Helical" evidence="7">
    <location>
        <begin position="47"/>
        <end position="72"/>
    </location>
</feature>
<keyword evidence="6 7" id="KW-0472">Membrane</keyword>
<evidence type="ECO:0000256" key="3">
    <source>
        <dbReference type="ARBA" id="ARBA00022519"/>
    </source>
</evidence>
<dbReference type="EMBL" id="JACEON010000021">
    <property type="protein sequence ID" value="MBA4613645.1"/>
    <property type="molecule type" value="Genomic_DNA"/>
</dbReference>
<reference evidence="9 10" key="1">
    <citation type="submission" date="2020-07" db="EMBL/GenBank/DDBJ databases">
        <authorList>
            <person name="Li M."/>
        </authorList>
    </citation>
    <scope>NUCLEOTIDE SEQUENCE [LARGE SCALE GENOMIC DNA]</scope>
    <source>
        <strain evidence="9 10">DSM 23284</strain>
    </source>
</reference>
<feature type="transmembrane region" description="Helical" evidence="7">
    <location>
        <begin position="169"/>
        <end position="195"/>
    </location>
</feature>
<accession>A0A838XT89</accession>
<evidence type="ECO:0000256" key="2">
    <source>
        <dbReference type="ARBA" id="ARBA00022475"/>
    </source>
</evidence>
<evidence type="ECO:0000256" key="5">
    <source>
        <dbReference type="ARBA" id="ARBA00022989"/>
    </source>
</evidence>
<dbReference type="GO" id="GO:0005886">
    <property type="term" value="C:plasma membrane"/>
    <property type="evidence" value="ECO:0007669"/>
    <property type="project" value="UniProtKB-SubCell"/>
</dbReference>
<dbReference type="Proteomes" id="UP000559404">
    <property type="component" value="Unassembled WGS sequence"/>
</dbReference>
<evidence type="ECO:0000256" key="7">
    <source>
        <dbReference type="RuleBase" id="RU369079"/>
    </source>
</evidence>
<name>A0A838XT89_9HYPH</name>
<dbReference type="PANTHER" id="PTHR33362">
    <property type="entry name" value="SIALIC ACID TRAP TRANSPORTER PERMEASE PROTEIN SIAT-RELATED"/>
    <property type="match status" value="1"/>
</dbReference>
<feature type="domain" description="TRAP C4-dicarboxylate transport system permease DctM subunit" evidence="8">
    <location>
        <begin position="7"/>
        <end position="420"/>
    </location>
</feature>
<keyword evidence="2" id="KW-1003">Cell membrane</keyword>
<dbReference type="InterPro" id="IPR004681">
    <property type="entry name" value="TRAP_DctM"/>
</dbReference>
<feature type="transmembrane region" description="Helical" evidence="7">
    <location>
        <begin position="274"/>
        <end position="295"/>
    </location>
</feature>
<protein>
    <recommendedName>
        <fullName evidence="7">TRAP transporter large permease protein</fullName>
    </recommendedName>
</protein>
<feature type="transmembrane region" description="Helical" evidence="7">
    <location>
        <begin position="307"/>
        <end position="329"/>
    </location>
</feature>
<evidence type="ECO:0000313" key="9">
    <source>
        <dbReference type="EMBL" id="MBA4613645.1"/>
    </source>
</evidence>
<gene>
    <name evidence="9" type="ORF">H1W37_18460</name>
</gene>
<evidence type="ECO:0000313" key="10">
    <source>
        <dbReference type="Proteomes" id="UP000559404"/>
    </source>
</evidence>
<reference evidence="9 10" key="2">
    <citation type="submission" date="2020-08" db="EMBL/GenBank/DDBJ databases">
        <title>Stappia taiwanensis sp. nov., isolated from a coastal thermal spring.</title>
        <authorList>
            <person name="Kampfer P."/>
        </authorList>
    </citation>
    <scope>NUCLEOTIDE SEQUENCE [LARGE SCALE GENOMIC DNA]</scope>
    <source>
        <strain evidence="9 10">DSM 23284</strain>
    </source>
</reference>
<feature type="transmembrane region" description="Helical" evidence="7">
    <location>
        <begin position="361"/>
        <end position="384"/>
    </location>
</feature>
<dbReference type="RefSeq" id="WP_181761834.1">
    <property type="nucleotide sequence ID" value="NZ_JACEON010000021.1"/>
</dbReference>
<comment type="similarity">
    <text evidence="7">Belongs to the TRAP transporter large permease family.</text>
</comment>
<keyword evidence="4 7" id="KW-0812">Transmembrane</keyword>
<dbReference type="GO" id="GO:0022857">
    <property type="term" value="F:transmembrane transporter activity"/>
    <property type="evidence" value="ECO:0007669"/>
    <property type="project" value="UniProtKB-UniRule"/>
</dbReference>